<reference evidence="1" key="1">
    <citation type="submission" date="2020-10" db="EMBL/GenBank/DDBJ databases">
        <authorList>
            <person name="Castelo-Branco R."/>
            <person name="Eusebio N."/>
            <person name="Adriana R."/>
            <person name="Vieira A."/>
            <person name="Brugerolle De Fraissinette N."/>
            <person name="Rezende De Castro R."/>
            <person name="Schneider M.P."/>
            <person name="Vasconcelos V."/>
            <person name="Leao P.N."/>
        </authorList>
    </citation>
    <scope>NUCLEOTIDE SEQUENCE</scope>
    <source>
        <strain evidence="1">LEGE 11480</strain>
    </source>
</reference>
<keyword evidence="1" id="KW-0808">Transferase</keyword>
<proteinExistence type="predicted"/>
<dbReference type="PANTHER" id="PTHR43591:SF24">
    <property type="entry name" value="2-METHOXY-6-POLYPRENYL-1,4-BENZOQUINOL METHYLASE, MITOCHONDRIAL"/>
    <property type="match status" value="1"/>
</dbReference>
<dbReference type="GO" id="GO:0032259">
    <property type="term" value="P:methylation"/>
    <property type="evidence" value="ECO:0007669"/>
    <property type="project" value="UniProtKB-KW"/>
</dbReference>
<dbReference type="EMBL" id="JADEXQ010000012">
    <property type="protein sequence ID" value="MBE9029210.1"/>
    <property type="molecule type" value="Genomic_DNA"/>
</dbReference>
<keyword evidence="2" id="KW-1185">Reference proteome</keyword>
<dbReference type="Proteomes" id="UP000625316">
    <property type="component" value="Unassembled WGS sequence"/>
</dbReference>
<accession>A0A928Z3E1</accession>
<dbReference type="SUPFAM" id="SSF53335">
    <property type="entry name" value="S-adenosyl-L-methionine-dependent methyltransferases"/>
    <property type="match status" value="1"/>
</dbReference>
<dbReference type="AlphaFoldDB" id="A0A928Z3E1"/>
<dbReference type="PANTHER" id="PTHR43591">
    <property type="entry name" value="METHYLTRANSFERASE"/>
    <property type="match status" value="1"/>
</dbReference>
<comment type="caution">
    <text evidence="1">The sequence shown here is derived from an EMBL/GenBank/DDBJ whole genome shotgun (WGS) entry which is preliminary data.</text>
</comment>
<evidence type="ECO:0000313" key="1">
    <source>
        <dbReference type="EMBL" id="MBE9029210.1"/>
    </source>
</evidence>
<dbReference type="Pfam" id="PF13489">
    <property type="entry name" value="Methyltransf_23"/>
    <property type="match status" value="1"/>
</dbReference>
<dbReference type="GO" id="GO:0008168">
    <property type="term" value="F:methyltransferase activity"/>
    <property type="evidence" value="ECO:0007669"/>
    <property type="project" value="UniProtKB-KW"/>
</dbReference>
<gene>
    <name evidence="1" type="ORF">IQ266_05465</name>
</gene>
<dbReference type="CDD" id="cd02440">
    <property type="entry name" value="AdoMet_MTases"/>
    <property type="match status" value="1"/>
</dbReference>
<protein>
    <submittedName>
        <fullName evidence="1">Class I SAM-dependent methyltransferase</fullName>
    </submittedName>
</protein>
<dbReference type="Gene3D" id="3.40.50.150">
    <property type="entry name" value="Vaccinia Virus protein VP39"/>
    <property type="match status" value="1"/>
</dbReference>
<organism evidence="1 2">
    <name type="scientific">Romeriopsis navalis LEGE 11480</name>
    <dbReference type="NCBI Taxonomy" id="2777977"/>
    <lineage>
        <taxon>Bacteria</taxon>
        <taxon>Bacillati</taxon>
        <taxon>Cyanobacteriota</taxon>
        <taxon>Cyanophyceae</taxon>
        <taxon>Leptolyngbyales</taxon>
        <taxon>Leptolyngbyaceae</taxon>
        <taxon>Romeriopsis</taxon>
        <taxon>Romeriopsis navalis</taxon>
    </lineage>
</organism>
<evidence type="ECO:0000313" key="2">
    <source>
        <dbReference type="Proteomes" id="UP000625316"/>
    </source>
</evidence>
<keyword evidence="1" id="KW-0489">Methyltransferase</keyword>
<dbReference type="RefSeq" id="WP_264324030.1">
    <property type="nucleotide sequence ID" value="NZ_JADEXQ010000012.1"/>
</dbReference>
<sequence length="204" mass="23730">MAEVFLEPFLRWMRMRRVMQHIPAQSTVLDVGCGHKIAFLKSIADRIKQGYGVDFKVESQQIGNIEIRQMTFHDQDRLPFDDASIDVVTMLAVLEHIEAEEAVLREIYRVLKPQGRLVLTVPSVWAQPVLEFLSYKLKIVDESEIRDHKRYYNRRKLHRVLVARSGFADFQHKYFQLFMNNFCTVSKPLNTAAPNHESAAAERA</sequence>
<dbReference type="InterPro" id="IPR029063">
    <property type="entry name" value="SAM-dependent_MTases_sf"/>
</dbReference>
<name>A0A928Z3E1_9CYAN</name>